<dbReference type="Gene3D" id="3.60.10.10">
    <property type="entry name" value="Endonuclease/exonuclease/phosphatase"/>
    <property type="match status" value="1"/>
</dbReference>
<keyword evidence="3" id="KW-1185">Reference proteome</keyword>
<keyword evidence="2" id="KW-0540">Nuclease</keyword>
<proteinExistence type="predicted"/>
<dbReference type="AlphaFoldDB" id="A0A9W6UZA7"/>
<dbReference type="SUPFAM" id="SSF56219">
    <property type="entry name" value="DNase I-like"/>
    <property type="match status" value="1"/>
</dbReference>
<evidence type="ECO:0000259" key="1">
    <source>
        <dbReference type="Pfam" id="PF03372"/>
    </source>
</evidence>
<evidence type="ECO:0000313" key="3">
    <source>
        <dbReference type="Proteomes" id="UP001165124"/>
    </source>
</evidence>
<organism evidence="2 3">
    <name type="scientific">Actinomadura rubrobrunea</name>
    <dbReference type="NCBI Taxonomy" id="115335"/>
    <lineage>
        <taxon>Bacteria</taxon>
        <taxon>Bacillati</taxon>
        <taxon>Actinomycetota</taxon>
        <taxon>Actinomycetes</taxon>
        <taxon>Streptosporangiales</taxon>
        <taxon>Thermomonosporaceae</taxon>
        <taxon>Actinomadura</taxon>
    </lineage>
</organism>
<keyword evidence="2" id="KW-0378">Hydrolase</keyword>
<dbReference type="Pfam" id="PF03372">
    <property type="entry name" value="Exo_endo_phos"/>
    <property type="match status" value="1"/>
</dbReference>
<accession>A0A9W6UZA7</accession>
<keyword evidence="2" id="KW-0255">Endonuclease</keyword>
<feature type="domain" description="Endonuclease/exonuclease/phosphatase" evidence="1">
    <location>
        <begin position="51"/>
        <end position="293"/>
    </location>
</feature>
<dbReference type="InterPro" id="IPR036691">
    <property type="entry name" value="Endo/exonu/phosph_ase_sf"/>
</dbReference>
<protein>
    <submittedName>
        <fullName evidence="2">Endonuclease</fullName>
    </submittedName>
</protein>
<dbReference type="PANTHER" id="PTHR12121">
    <property type="entry name" value="CARBON CATABOLITE REPRESSOR PROTEIN 4"/>
    <property type="match status" value="1"/>
</dbReference>
<dbReference type="GO" id="GO:0004519">
    <property type="term" value="F:endonuclease activity"/>
    <property type="evidence" value="ECO:0007669"/>
    <property type="project" value="UniProtKB-KW"/>
</dbReference>
<dbReference type="RefSeq" id="WP_067917522.1">
    <property type="nucleotide sequence ID" value="NZ_BSRZ01000019.1"/>
</dbReference>
<sequence length="303" mass="34246">MPLSPPAGAASRRVRLSPPALLVILVIVVSSVVAVTASGPASAGDVRLRVMTYNIRLDADAPPRDWASRLPLMTRVLRKQRPDLLGVQEALWRQMRDLDAALPAHDWVGMGRQGGTRDEFSAIFYRRDRFEVLDFDHFWLSDTPLLIGSATWGNAVTRMVTWAKFRDRRTGRVFYHVNTHFDHQSENARVKSAELVLRRVRGLEAGVPVVLTGDFNVPARESEPYDILTGPDAFADTWETAERRGPEYNTFGGWKPPVLGGDRIDWILTRGEVRTFWTEIDTYEKNGQYPSDHYPVVAHLAIR</sequence>
<gene>
    <name evidence="2" type="ORF">Arub01_53250</name>
</gene>
<dbReference type="CDD" id="cd09083">
    <property type="entry name" value="EEP-1"/>
    <property type="match status" value="1"/>
</dbReference>
<dbReference type="InterPro" id="IPR050410">
    <property type="entry name" value="CCR4/nocturin_mRNA_transcr"/>
</dbReference>
<name>A0A9W6UZA7_9ACTN</name>
<dbReference type="PANTHER" id="PTHR12121:SF36">
    <property type="entry name" value="ENDONUCLEASE_EXONUCLEASE_PHOSPHATASE DOMAIN-CONTAINING PROTEIN"/>
    <property type="match status" value="1"/>
</dbReference>
<comment type="caution">
    <text evidence="2">The sequence shown here is derived from an EMBL/GenBank/DDBJ whole genome shotgun (WGS) entry which is preliminary data.</text>
</comment>
<reference evidence="2" key="1">
    <citation type="submission" date="2023-02" db="EMBL/GenBank/DDBJ databases">
        <title>Actinomadura rubrobrunea NBRC 14622.</title>
        <authorList>
            <person name="Ichikawa N."/>
            <person name="Sato H."/>
            <person name="Tonouchi N."/>
        </authorList>
    </citation>
    <scope>NUCLEOTIDE SEQUENCE</scope>
    <source>
        <strain evidence="2">NBRC 14622</strain>
    </source>
</reference>
<evidence type="ECO:0000313" key="2">
    <source>
        <dbReference type="EMBL" id="GLW67082.1"/>
    </source>
</evidence>
<dbReference type="GO" id="GO:0000175">
    <property type="term" value="F:3'-5'-RNA exonuclease activity"/>
    <property type="evidence" value="ECO:0007669"/>
    <property type="project" value="TreeGrafter"/>
</dbReference>
<dbReference type="EMBL" id="BSRZ01000019">
    <property type="protein sequence ID" value="GLW67082.1"/>
    <property type="molecule type" value="Genomic_DNA"/>
</dbReference>
<dbReference type="InterPro" id="IPR005135">
    <property type="entry name" value="Endo/exonuclease/phosphatase"/>
</dbReference>
<dbReference type="Proteomes" id="UP001165124">
    <property type="component" value="Unassembled WGS sequence"/>
</dbReference>